<comment type="similarity">
    <text evidence="3 11">Belongs to the UbiA prenyltransferase family.</text>
</comment>
<dbReference type="PANTHER" id="PTHR11048">
    <property type="entry name" value="PRENYLTRANSFERASES"/>
    <property type="match status" value="1"/>
</dbReference>
<dbReference type="PATRIC" id="fig|453.4.peg.3249"/>
<feature type="transmembrane region" description="Helical" evidence="11">
    <location>
        <begin position="137"/>
        <end position="155"/>
    </location>
</feature>
<dbReference type="InterPro" id="IPR044878">
    <property type="entry name" value="UbiA_sf"/>
</dbReference>
<feature type="transmembrane region" description="Helical" evidence="11">
    <location>
        <begin position="84"/>
        <end position="105"/>
    </location>
</feature>
<dbReference type="HAMAP" id="MF_01635">
    <property type="entry name" value="UbiA"/>
    <property type="match status" value="1"/>
</dbReference>
<proteinExistence type="inferred from homology"/>
<evidence type="ECO:0000256" key="7">
    <source>
        <dbReference type="ARBA" id="ARBA00022688"/>
    </source>
</evidence>
<evidence type="ECO:0000256" key="3">
    <source>
        <dbReference type="ARBA" id="ARBA00005985"/>
    </source>
</evidence>
<dbReference type="GO" id="GO:0008412">
    <property type="term" value="F:4-hydroxybenzoate polyprenyltransferase activity"/>
    <property type="evidence" value="ECO:0007669"/>
    <property type="project" value="UniProtKB-UniRule"/>
</dbReference>
<evidence type="ECO:0000256" key="8">
    <source>
        <dbReference type="ARBA" id="ARBA00022692"/>
    </source>
</evidence>
<feature type="transmembrane region" description="Helical" evidence="11">
    <location>
        <begin position="228"/>
        <end position="245"/>
    </location>
</feature>
<keyword evidence="10 11" id="KW-0472">Membrane</keyword>
<dbReference type="Proteomes" id="UP000054698">
    <property type="component" value="Unassembled WGS sequence"/>
</dbReference>
<dbReference type="GO" id="GO:0006744">
    <property type="term" value="P:ubiquinone biosynthetic process"/>
    <property type="evidence" value="ECO:0007669"/>
    <property type="project" value="UniProtKB-UniRule"/>
</dbReference>
<dbReference type="Gene3D" id="1.10.357.140">
    <property type="entry name" value="UbiA prenyltransferase"/>
    <property type="match status" value="1"/>
</dbReference>
<keyword evidence="8 11" id="KW-0812">Transmembrane</keyword>
<dbReference type="OrthoDB" id="9782418at2"/>
<dbReference type="Pfam" id="PF01040">
    <property type="entry name" value="UbiA"/>
    <property type="match status" value="1"/>
</dbReference>
<keyword evidence="4 11" id="KW-1003">Cell membrane</keyword>
<evidence type="ECO:0000256" key="11">
    <source>
        <dbReference type="HAMAP-Rule" id="MF_01635"/>
    </source>
</evidence>
<comment type="cofactor">
    <cofactor evidence="1 11">
        <name>Mg(2+)</name>
        <dbReference type="ChEBI" id="CHEBI:18420"/>
    </cofactor>
</comment>
<dbReference type="PANTHER" id="PTHR11048:SF28">
    <property type="entry name" value="4-HYDROXYBENZOATE POLYPRENYLTRANSFERASE, MITOCHONDRIAL"/>
    <property type="match status" value="1"/>
</dbReference>
<feature type="transmembrane region" description="Helical" evidence="11">
    <location>
        <begin position="161"/>
        <end position="182"/>
    </location>
</feature>
<dbReference type="CDD" id="cd13959">
    <property type="entry name" value="PT_UbiA_COQ2"/>
    <property type="match status" value="1"/>
</dbReference>
<gene>
    <name evidence="11 13" type="primary">ubiA</name>
    <name evidence="13" type="ORF">Lfee_2977</name>
</gene>
<name>A0A0W0TI73_9GAMM</name>
<evidence type="ECO:0000256" key="2">
    <source>
        <dbReference type="ARBA" id="ARBA00004141"/>
    </source>
</evidence>
<dbReference type="FunFam" id="1.10.357.140:FF:000008">
    <property type="entry name" value="4-hydroxybenzoate octaprenyltransferase"/>
    <property type="match status" value="1"/>
</dbReference>
<feature type="transmembrane region" description="Helical" evidence="11">
    <location>
        <begin position="38"/>
        <end position="63"/>
    </location>
</feature>
<dbReference type="RefSeq" id="WP_082646668.1">
    <property type="nucleotide sequence ID" value="NZ_CAAAHT010000004.1"/>
</dbReference>
<dbReference type="EMBL" id="LNYB01000085">
    <property type="protein sequence ID" value="KTC95313.1"/>
    <property type="molecule type" value="Genomic_DNA"/>
</dbReference>
<dbReference type="FunFam" id="1.20.120.1780:FF:000001">
    <property type="entry name" value="4-hydroxybenzoate octaprenyltransferase"/>
    <property type="match status" value="1"/>
</dbReference>
<feature type="transmembrane region" description="Helical" evidence="11">
    <location>
        <begin position="111"/>
        <end position="128"/>
    </location>
</feature>
<accession>A0A0W0TI73</accession>
<dbReference type="GO" id="GO:0005886">
    <property type="term" value="C:plasma membrane"/>
    <property type="evidence" value="ECO:0007669"/>
    <property type="project" value="UniProtKB-SubCell"/>
</dbReference>
<keyword evidence="11" id="KW-0460">Magnesium</keyword>
<protein>
    <recommendedName>
        <fullName evidence="11 12">4-hydroxybenzoate octaprenyltransferase</fullName>
        <ecNumber evidence="11 12">2.5.1.39</ecNumber>
    </recommendedName>
    <alternativeName>
        <fullName evidence="11">4-HB polyprenyltransferase</fullName>
    </alternativeName>
</protein>
<keyword evidence="14" id="KW-1185">Reference proteome</keyword>
<keyword evidence="5 11" id="KW-0997">Cell inner membrane</keyword>
<evidence type="ECO:0000313" key="13">
    <source>
        <dbReference type="EMBL" id="KTC95313.1"/>
    </source>
</evidence>
<dbReference type="InterPro" id="IPR039653">
    <property type="entry name" value="Prenyltransferase"/>
</dbReference>
<evidence type="ECO:0000256" key="12">
    <source>
        <dbReference type="NCBIfam" id="TIGR01474"/>
    </source>
</evidence>
<comment type="catalytic activity">
    <reaction evidence="11">
        <text>all-trans-octaprenyl diphosphate + 4-hydroxybenzoate = 4-hydroxy-3-(all-trans-octaprenyl)benzoate + diphosphate</text>
        <dbReference type="Rhea" id="RHEA:27782"/>
        <dbReference type="ChEBI" id="CHEBI:1617"/>
        <dbReference type="ChEBI" id="CHEBI:17879"/>
        <dbReference type="ChEBI" id="CHEBI:33019"/>
        <dbReference type="ChEBI" id="CHEBI:57711"/>
        <dbReference type="EC" id="2.5.1.39"/>
    </reaction>
</comment>
<dbReference type="InterPro" id="IPR030470">
    <property type="entry name" value="UbiA_prenylTrfase_CS"/>
</dbReference>
<keyword evidence="9 11" id="KW-1133">Transmembrane helix</keyword>
<evidence type="ECO:0000256" key="6">
    <source>
        <dbReference type="ARBA" id="ARBA00022679"/>
    </source>
</evidence>
<feature type="transmembrane region" description="Helical" evidence="11">
    <location>
        <begin position="203"/>
        <end position="222"/>
    </location>
</feature>
<reference evidence="13 14" key="1">
    <citation type="submission" date="2015-11" db="EMBL/GenBank/DDBJ databases">
        <title>Genomic analysis of 38 Legionella species identifies large and diverse effector repertoires.</title>
        <authorList>
            <person name="Burstein D."/>
            <person name="Amaro F."/>
            <person name="Zusman T."/>
            <person name="Lifshitz Z."/>
            <person name="Cohen O."/>
            <person name="Gilbert J.A."/>
            <person name="Pupko T."/>
            <person name="Shuman H.A."/>
            <person name="Segal G."/>
        </authorList>
    </citation>
    <scope>NUCLEOTIDE SEQUENCE [LARGE SCALE GENOMIC DNA]</scope>
    <source>
        <strain evidence="13 14">WO-44C</strain>
    </source>
</reference>
<sequence length="282" mass="32602">MKGKSYLRLMRFHKPVGILLLWLPTAWALWIANQGHPSLELILLFLCGTVLMRAAGCVINDIADRHIDLHVERTQRRPLTSGEVSLIEAFVLLFILLFAALMILLQLPKQCFYYALFAVFIAFLYPFCKRFIQGPQLVLGVAFSMGIPMAYAASGKVPDSMMFYLLIINFMWIVAYDSQYAMVDREDDLRIGVKSTAILFADYDRIIIGILQIVFHGLWLFLAIRLNNFWPFFYCWLLAAFLLGYQQKLIAQRQPAQCLQAFSSNNWYGTLMWLAIILNYLW</sequence>
<evidence type="ECO:0000256" key="5">
    <source>
        <dbReference type="ARBA" id="ARBA00022519"/>
    </source>
</evidence>
<dbReference type="InterPro" id="IPR000537">
    <property type="entry name" value="UbiA_prenyltransferase"/>
</dbReference>
<dbReference type="AlphaFoldDB" id="A0A0W0TI73"/>
<dbReference type="NCBIfam" id="TIGR01474">
    <property type="entry name" value="ubiA_proteo"/>
    <property type="match status" value="1"/>
</dbReference>
<comment type="subcellular location">
    <subcellularLocation>
        <location evidence="11">Cell inner membrane</location>
        <topology evidence="11">Multi-pass membrane protein</topology>
    </subcellularLocation>
    <subcellularLocation>
        <location evidence="2">Membrane</location>
        <topology evidence="2">Multi-pass membrane protein</topology>
    </subcellularLocation>
</comment>
<comment type="function">
    <text evidence="11">Catalyzes the prenylation of para-hydroxybenzoate (PHB) with an all-trans polyprenyl group. Mediates the second step in the final reaction sequence of ubiquinone-8 (UQ-8) biosynthesis, which is the condensation of the polyisoprenoid side chain with PHB, generating the first membrane-bound Q intermediate 3-octaprenyl-4-hydroxybenzoate.</text>
</comment>
<dbReference type="PROSITE" id="PS00943">
    <property type="entry name" value="UBIA"/>
    <property type="match status" value="1"/>
</dbReference>
<evidence type="ECO:0000256" key="10">
    <source>
        <dbReference type="ARBA" id="ARBA00023136"/>
    </source>
</evidence>
<keyword evidence="6 11" id="KW-0808">Transferase</keyword>
<dbReference type="EC" id="2.5.1.39" evidence="11 12"/>
<keyword evidence="7 11" id="KW-0831">Ubiquinone biosynthesis</keyword>
<organism evidence="13 14">
    <name type="scientific">Legionella feeleii</name>
    <dbReference type="NCBI Taxonomy" id="453"/>
    <lineage>
        <taxon>Bacteria</taxon>
        <taxon>Pseudomonadati</taxon>
        <taxon>Pseudomonadota</taxon>
        <taxon>Gammaproteobacteria</taxon>
        <taxon>Legionellales</taxon>
        <taxon>Legionellaceae</taxon>
        <taxon>Legionella</taxon>
    </lineage>
</organism>
<dbReference type="UniPathway" id="UPA00232"/>
<evidence type="ECO:0000256" key="1">
    <source>
        <dbReference type="ARBA" id="ARBA00001946"/>
    </source>
</evidence>
<dbReference type="InterPro" id="IPR006370">
    <property type="entry name" value="HB_polyprenyltransferase-like"/>
</dbReference>
<evidence type="ECO:0000256" key="9">
    <source>
        <dbReference type="ARBA" id="ARBA00022989"/>
    </source>
</evidence>
<dbReference type="STRING" id="453.Lfee_2977"/>
<evidence type="ECO:0000256" key="4">
    <source>
        <dbReference type="ARBA" id="ARBA00022475"/>
    </source>
</evidence>
<comment type="caution">
    <text evidence="13">The sequence shown here is derived from an EMBL/GenBank/DDBJ whole genome shotgun (WGS) entry which is preliminary data.</text>
</comment>
<evidence type="ECO:0000313" key="14">
    <source>
        <dbReference type="Proteomes" id="UP000054698"/>
    </source>
</evidence>
<comment type="pathway">
    <text evidence="11">Cofactor biosynthesis; ubiquinone biosynthesis.</text>
</comment>
<dbReference type="Gene3D" id="1.20.120.1780">
    <property type="entry name" value="UbiA prenyltransferase"/>
    <property type="match status" value="1"/>
</dbReference>